<name>A0A497VCS3_9RHOB</name>
<evidence type="ECO:0000313" key="2">
    <source>
        <dbReference type="EMBL" id="RLJ41280.1"/>
    </source>
</evidence>
<evidence type="ECO:0000313" key="3">
    <source>
        <dbReference type="Proteomes" id="UP000269157"/>
    </source>
</evidence>
<proteinExistence type="predicted"/>
<keyword evidence="1" id="KW-0732">Signal</keyword>
<keyword evidence="3" id="KW-1185">Reference proteome</keyword>
<feature type="chain" id="PRO_5019806898" description="Membrane-bound lysozyme inhibitor of c-type lysozyme MliC" evidence="1">
    <location>
        <begin position="21"/>
        <end position="108"/>
    </location>
</feature>
<dbReference type="RefSeq" id="WP_121026081.1">
    <property type="nucleotide sequence ID" value="NZ_RCCE01000005.1"/>
</dbReference>
<dbReference type="Proteomes" id="UP000269157">
    <property type="component" value="Unassembled WGS sequence"/>
</dbReference>
<gene>
    <name evidence="2" type="ORF">BCF46_3072</name>
</gene>
<accession>A0A497VCS3</accession>
<comment type="caution">
    <text evidence="2">The sequence shown here is derived from an EMBL/GenBank/DDBJ whole genome shotgun (WGS) entry which is preliminary data.</text>
</comment>
<sequence>MKRALAAVLLLAACAPTVPTAPRSDPIPYTLDANGVQLSDRAQRIDFGRTDHSTVPAMTKLVGRGPTATRDCAGGRQQVEWPDGTTLVFAAGEFRGWTNAAGSAGLSC</sequence>
<evidence type="ECO:0008006" key="4">
    <source>
        <dbReference type="Google" id="ProtNLM"/>
    </source>
</evidence>
<organism evidence="2 3">
    <name type="scientific">Litoreibacter meonggei</name>
    <dbReference type="NCBI Taxonomy" id="1049199"/>
    <lineage>
        <taxon>Bacteria</taxon>
        <taxon>Pseudomonadati</taxon>
        <taxon>Pseudomonadota</taxon>
        <taxon>Alphaproteobacteria</taxon>
        <taxon>Rhodobacterales</taxon>
        <taxon>Roseobacteraceae</taxon>
        <taxon>Litoreibacter</taxon>
    </lineage>
</organism>
<dbReference type="AlphaFoldDB" id="A0A497VCS3"/>
<evidence type="ECO:0000256" key="1">
    <source>
        <dbReference type="SAM" id="SignalP"/>
    </source>
</evidence>
<feature type="signal peptide" evidence="1">
    <location>
        <begin position="1"/>
        <end position="20"/>
    </location>
</feature>
<reference evidence="2 3" key="1">
    <citation type="submission" date="2018-10" db="EMBL/GenBank/DDBJ databases">
        <title>Genomic Encyclopedia of Archaeal and Bacterial Type Strains, Phase II (KMG-II): from individual species to whole genera.</title>
        <authorList>
            <person name="Goeker M."/>
        </authorList>
    </citation>
    <scope>NUCLEOTIDE SEQUENCE [LARGE SCALE GENOMIC DNA]</scope>
    <source>
        <strain evidence="2 3">DSM 29466</strain>
    </source>
</reference>
<protein>
    <recommendedName>
        <fullName evidence="4">Membrane-bound lysozyme inhibitor of c-type lysozyme MliC</fullName>
    </recommendedName>
</protein>
<dbReference type="OrthoDB" id="7867825at2"/>
<dbReference type="EMBL" id="RCCE01000005">
    <property type="protein sequence ID" value="RLJ41280.1"/>
    <property type="molecule type" value="Genomic_DNA"/>
</dbReference>